<proteinExistence type="predicted"/>
<gene>
    <name evidence="2" type="ORF">DYI37_16545</name>
</gene>
<protein>
    <submittedName>
        <fullName evidence="2">Uncharacterized protein</fullName>
    </submittedName>
</protein>
<dbReference type="EMBL" id="QURL01000007">
    <property type="protein sequence ID" value="RFC62433.1"/>
    <property type="molecule type" value="Genomic_DNA"/>
</dbReference>
<dbReference type="OrthoDB" id="9896057at2"/>
<dbReference type="Proteomes" id="UP000264310">
    <property type="component" value="Unassembled WGS sequence"/>
</dbReference>
<dbReference type="AlphaFoldDB" id="A0A371WZL5"/>
<evidence type="ECO:0000256" key="1">
    <source>
        <dbReference type="SAM" id="Phobius"/>
    </source>
</evidence>
<feature type="transmembrane region" description="Helical" evidence="1">
    <location>
        <begin position="100"/>
        <end position="122"/>
    </location>
</feature>
<accession>A0A371WZL5</accession>
<feature type="transmembrane region" description="Helical" evidence="1">
    <location>
        <begin position="35"/>
        <end position="57"/>
    </location>
</feature>
<organism evidence="2 3">
    <name type="scientific">Fulvimarina endophytica</name>
    <dbReference type="NCBI Taxonomy" id="2293836"/>
    <lineage>
        <taxon>Bacteria</taxon>
        <taxon>Pseudomonadati</taxon>
        <taxon>Pseudomonadota</taxon>
        <taxon>Alphaproteobacteria</taxon>
        <taxon>Hyphomicrobiales</taxon>
        <taxon>Aurantimonadaceae</taxon>
        <taxon>Fulvimarina</taxon>
    </lineage>
</organism>
<dbReference type="RefSeq" id="WP_116684371.1">
    <property type="nucleotide sequence ID" value="NZ_QURL01000007.1"/>
</dbReference>
<reference evidence="2 3" key="1">
    <citation type="submission" date="2018-08" db="EMBL/GenBank/DDBJ databases">
        <title>Fulvimarina sp. 85, whole genome shotgun sequence.</title>
        <authorList>
            <person name="Tuo L."/>
        </authorList>
    </citation>
    <scope>NUCLEOTIDE SEQUENCE [LARGE SCALE GENOMIC DNA]</scope>
    <source>
        <strain evidence="2 3">85</strain>
    </source>
</reference>
<keyword evidence="1" id="KW-0472">Membrane</keyword>
<name>A0A371WZL5_9HYPH</name>
<keyword evidence="3" id="KW-1185">Reference proteome</keyword>
<comment type="caution">
    <text evidence="2">The sequence shown here is derived from an EMBL/GenBank/DDBJ whole genome shotgun (WGS) entry which is preliminary data.</text>
</comment>
<sequence>MIAALVVLLLFSPLSFIYGRYKARGLKPNHATLRARLIALLPMPLFFAVCMAVAIVWENEEAARRMAELRGEGAASALDTGNGVLDGLLTLARWFGQLELLLFVVAIPYLLGAAIAGVLLVLDDQNRIDLAAPSVSADDQTSDEG</sequence>
<evidence type="ECO:0000313" key="2">
    <source>
        <dbReference type="EMBL" id="RFC62433.1"/>
    </source>
</evidence>
<keyword evidence="1" id="KW-0812">Transmembrane</keyword>
<keyword evidence="1" id="KW-1133">Transmembrane helix</keyword>
<evidence type="ECO:0000313" key="3">
    <source>
        <dbReference type="Proteomes" id="UP000264310"/>
    </source>
</evidence>